<name>A0A2P5WGJ6_GOSBA</name>
<protein>
    <submittedName>
        <fullName evidence="1">Uncharacterized protein</fullName>
    </submittedName>
</protein>
<dbReference type="Proteomes" id="UP000239757">
    <property type="component" value="Unassembled WGS sequence"/>
</dbReference>
<dbReference type="EMBL" id="KZ667705">
    <property type="protein sequence ID" value="PPR90175.1"/>
    <property type="molecule type" value="Genomic_DNA"/>
</dbReference>
<dbReference type="OrthoDB" id="1000303at2759"/>
<sequence length="118" mass="13764">MDQVHESQVLVSKLCDLKVIILELLQAKAIFSKLPSSWNTYWKKLLHMAEDFTVEKILSHLCIEEKRHYIKDCKLLKKKQETTTFKTNIVEDIDSMAMVTEGIKSLEIGVDRGAWDRR</sequence>
<organism evidence="1 2">
    <name type="scientific">Gossypium barbadense</name>
    <name type="common">Sea Island cotton</name>
    <name type="synonym">Hibiscus barbadensis</name>
    <dbReference type="NCBI Taxonomy" id="3634"/>
    <lineage>
        <taxon>Eukaryota</taxon>
        <taxon>Viridiplantae</taxon>
        <taxon>Streptophyta</taxon>
        <taxon>Embryophyta</taxon>
        <taxon>Tracheophyta</taxon>
        <taxon>Spermatophyta</taxon>
        <taxon>Magnoliopsida</taxon>
        <taxon>eudicotyledons</taxon>
        <taxon>Gunneridae</taxon>
        <taxon>Pentapetalae</taxon>
        <taxon>rosids</taxon>
        <taxon>malvids</taxon>
        <taxon>Malvales</taxon>
        <taxon>Malvaceae</taxon>
        <taxon>Malvoideae</taxon>
        <taxon>Gossypium</taxon>
    </lineage>
</organism>
<reference evidence="1 2" key="1">
    <citation type="submission" date="2015-01" db="EMBL/GenBank/DDBJ databases">
        <title>Genome of allotetraploid Gossypium barbadense reveals genomic plasticity and fiber elongation in cotton evolution.</title>
        <authorList>
            <person name="Chen X."/>
            <person name="Liu X."/>
            <person name="Zhao B."/>
            <person name="Zheng H."/>
            <person name="Hu Y."/>
            <person name="Lu G."/>
            <person name="Yang C."/>
            <person name="Chen J."/>
            <person name="Shan C."/>
            <person name="Zhang L."/>
            <person name="Zhou Y."/>
            <person name="Wang L."/>
            <person name="Guo W."/>
            <person name="Bai Y."/>
            <person name="Ruan J."/>
            <person name="Shangguan X."/>
            <person name="Mao Y."/>
            <person name="Jiang J."/>
            <person name="Zhu Y."/>
            <person name="Lei J."/>
            <person name="Kang H."/>
            <person name="Chen S."/>
            <person name="He X."/>
            <person name="Wang R."/>
            <person name="Wang Y."/>
            <person name="Chen J."/>
            <person name="Wang L."/>
            <person name="Yu S."/>
            <person name="Wang B."/>
            <person name="Wei J."/>
            <person name="Song S."/>
            <person name="Lu X."/>
            <person name="Gao Z."/>
            <person name="Gu W."/>
            <person name="Deng X."/>
            <person name="Ma D."/>
            <person name="Wang S."/>
            <person name="Liang W."/>
            <person name="Fang L."/>
            <person name="Cai C."/>
            <person name="Zhu X."/>
            <person name="Zhou B."/>
            <person name="Zhang Y."/>
            <person name="Chen Z."/>
            <person name="Xu S."/>
            <person name="Zhu R."/>
            <person name="Wang S."/>
            <person name="Zhang T."/>
            <person name="Zhao G."/>
        </authorList>
    </citation>
    <scope>NUCLEOTIDE SEQUENCE [LARGE SCALE GENOMIC DNA]</scope>
    <source>
        <strain evidence="2">cv. Xinhai21</strain>
        <tissue evidence="1">Leaf</tissue>
    </source>
</reference>
<dbReference type="AlphaFoldDB" id="A0A2P5WGJ6"/>
<gene>
    <name evidence="1" type="ORF">GOBAR_AA30509</name>
</gene>
<evidence type="ECO:0000313" key="2">
    <source>
        <dbReference type="Proteomes" id="UP000239757"/>
    </source>
</evidence>
<dbReference type="Pfam" id="PF14223">
    <property type="entry name" value="Retrotran_gag_2"/>
    <property type="match status" value="1"/>
</dbReference>
<evidence type="ECO:0000313" key="1">
    <source>
        <dbReference type="EMBL" id="PPR90175.1"/>
    </source>
</evidence>
<accession>A0A2P5WGJ6</accession>
<proteinExistence type="predicted"/>